<dbReference type="InterPro" id="IPR036397">
    <property type="entry name" value="RNaseH_sf"/>
</dbReference>
<reference evidence="1 2" key="1">
    <citation type="journal article" date="2014" name="Genome Biol. Evol.">
        <title>The genome of the myxosporean Thelohanellus kitauei shows adaptations to nutrient acquisition within its fish host.</title>
        <authorList>
            <person name="Yang Y."/>
            <person name="Xiong J."/>
            <person name="Zhou Z."/>
            <person name="Huo F."/>
            <person name="Miao W."/>
            <person name="Ran C."/>
            <person name="Liu Y."/>
            <person name="Zhang J."/>
            <person name="Feng J."/>
            <person name="Wang M."/>
            <person name="Wang M."/>
            <person name="Wang L."/>
            <person name="Yao B."/>
        </authorList>
    </citation>
    <scope>NUCLEOTIDE SEQUENCE [LARGE SCALE GENOMIC DNA]</scope>
    <source>
        <strain evidence="1">Wuqing</strain>
    </source>
</reference>
<evidence type="ECO:0000313" key="1">
    <source>
        <dbReference type="EMBL" id="KII67146.1"/>
    </source>
</evidence>
<dbReference type="GO" id="GO:0003676">
    <property type="term" value="F:nucleic acid binding"/>
    <property type="evidence" value="ECO:0007669"/>
    <property type="project" value="InterPro"/>
</dbReference>
<accession>A0A0C2MJ53</accession>
<keyword evidence="2" id="KW-1185">Reference proteome</keyword>
<proteinExistence type="predicted"/>
<comment type="caution">
    <text evidence="1">The sequence shown here is derived from an EMBL/GenBank/DDBJ whole genome shotgun (WGS) entry which is preliminary data.</text>
</comment>
<protein>
    <recommendedName>
        <fullName evidence="3">Tc1-like transposase DDE domain-containing protein</fullName>
    </recommendedName>
</protein>
<sequence>MALNSYIHEDSNTIYSEAEGSQNTLSRVYTTIKKDLKIRIIAHIEKIPHKSLAEAARDCFLGERTDFRMRISKSTVNRIIKEFNITYNLIRQVPLVRNNPENIEARFLYAHYILKLVSLIFIRTLFSTPNYGRSERGEVEKFVDVNSRGRNISICTTMNCLGLVHNRCLLRSYNTREFFKFIQDTRVYLTGTPKVFVMDYSRFHHAREVRHTMESSGHEILDPIELLFTKWKALIKSNITIYDSNTLKSSVANVSKKIFQQDCTGWIQESSRFAF</sequence>
<dbReference type="Gene3D" id="3.30.420.10">
    <property type="entry name" value="Ribonuclease H-like superfamily/Ribonuclease H"/>
    <property type="match status" value="1"/>
</dbReference>
<name>A0A0C2MJ53_THEKT</name>
<evidence type="ECO:0008006" key="3">
    <source>
        <dbReference type="Google" id="ProtNLM"/>
    </source>
</evidence>
<dbReference type="AlphaFoldDB" id="A0A0C2MJ53"/>
<dbReference type="Proteomes" id="UP000031668">
    <property type="component" value="Unassembled WGS sequence"/>
</dbReference>
<dbReference type="EMBL" id="JWZT01003288">
    <property type="protein sequence ID" value="KII67146.1"/>
    <property type="molecule type" value="Genomic_DNA"/>
</dbReference>
<evidence type="ECO:0000313" key="2">
    <source>
        <dbReference type="Proteomes" id="UP000031668"/>
    </source>
</evidence>
<organism evidence="1 2">
    <name type="scientific">Thelohanellus kitauei</name>
    <name type="common">Myxosporean</name>
    <dbReference type="NCBI Taxonomy" id="669202"/>
    <lineage>
        <taxon>Eukaryota</taxon>
        <taxon>Metazoa</taxon>
        <taxon>Cnidaria</taxon>
        <taxon>Myxozoa</taxon>
        <taxon>Myxosporea</taxon>
        <taxon>Bivalvulida</taxon>
        <taxon>Platysporina</taxon>
        <taxon>Myxobolidae</taxon>
        <taxon>Thelohanellus</taxon>
    </lineage>
</organism>
<gene>
    <name evidence="1" type="ORF">RF11_11200</name>
</gene>
<dbReference type="OrthoDB" id="6021308at2759"/>